<evidence type="ECO:0000259" key="2">
    <source>
        <dbReference type="PROSITE" id="PS51733"/>
    </source>
</evidence>
<evidence type="ECO:0000313" key="4">
    <source>
        <dbReference type="Proteomes" id="UP000000927"/>
    </source>
</evidence>
<dbReference type="Pfam" id="PF03099">
    <property type="entry name" value="BPL_LplA_LipB"/>
    <property type="match status" value="1"/>
</dbReference>
<dbReference type="EMBL" id="CP002006">
    <property type="protein sequence ID" value="ADE83038.1"/>
    <property type="molecule type" value="Genomic_DNA"/>
</dbReference>
<accession>D5EU71</accession>
<dbReference type="HOGENOM" id="CLU_051096_3_1_10"/>
<dbReference type="EC" id="6.3.4.15" evidence="3"/>
<organism evidence="3 4">
    <name type="scientific">Xylanibacter ruminicola (strain ATCC 19189 / DSM 19721 / CIP 105475 / JCM 8958 / 23)</name>
    <name type="common">Prevotella ruminicola</name>
    <dbReference type="NCBI Taxonomy" id="264731"/>
    <lineage>
        <taxon>Bacteria</taxon>
        <taxon>Pseudomonadati</taxon>
        <taxon>Bacteroidota</taxon>
        <taxon>Bacteroidia</taxon>
        <taxon>Bacteroidales</taxon>
        <taxon>Prevotellaceae</taxon>
        <taxon>Xylanibacter</taxon>
    </lineage>
</organism>
<name>D5EU71_XYLR2</name>
<dbReference type="InterPro" id="IPR004143">
    <property type="entry name" value="BPL_LPL_catalytic"/>
</dbReference>
<sequence length="257" mass="29244">MFFVNHGAKLQKILYLCTRNMMEFKIVHVDETDSTNRWMKENGEGVMVVVADFQTAGKGCGSNTWESERGQNLLFSVLIHPQKVSARTQFIITQMVSVALCNTLQRYIPQTPEIKWPNDIYVGDKKICGVLIENRLEGHRIKDCVIGIGLDVNQTVFVSDAPNPVSIKQLTGRDTDRDELLAAFLDELQRAIENKGIHQAYMNRLYRREGLHPFEANGKRFMATVVGTTDDGRLMLQDANGIAHLYRFKEVVFVIEH</sequence>
<dbReference type="PROSITE" id="PS51733">
    <property type="entry name" value="BPL_LPL_CATALYTIC"/>
    <property type="match status" value="1"/>
</dbReference>
<dbReference type="GO" id="GO:0005737">
    <property type="term" value="C:cytoplasm"/>
    <property type="evidence" value="ECO:0007669"/>
    <property type="project" value="TreeGrafter"/>
</dbReference>
<protein>
    <submittedName>
        <fullName evidence="3">Biotin--acetyl-CoA-carboxylase ligase</fullName>
        <ecNumber evidence="3">6.3.4.15</ecNumber>
    </submittedName>
</protein>
<keyword evidence="4" id="KW-1185">Reference proteome</keyword>
<evidence type="ECO:0000256" key="1">
    <source>
        <dbReference type="ARBA" id="ARBA00022598"/>
    </source>
</evidence>
<keyword evidence="1 3" id="KW-0436">Ligase</keyword>
<dbReference type="eggNOG" id="COG0340">
    <property type="taxonomic scope" value="Bacteria"/>
</dbReference>
<dbReference type="SUPFAM" id="SSF55681">
    <property type="entry name" value="Class II aaRS and biotin synthetases"/>
    <property type="match status" value="1"/>
</dbReference>
<gene>
    <name evidence="3" type="ordered locus">PRU_1891</name>
</gene>
<dbReference type="PANTHER" id="PTHR12835">
    <property type="entry name" value="BIOTIN PROTEIN LIGASE"/>
    <property type="match status" value="1"/>
</dbReference>
<evidence type="ECO:0000313" key="3">
    <source>
        <dbReference type="EMBL" id="ADE83038.1"/>
    </source>
</evidence>
<reference evidence="3 4" key="1">
    <citation type="journal article" date="2010" name="Microb. Ecol.">
        <title>Comparative genome analysis of Prevotella ruminicola and Prevotella bryantii: insights into their environmental niche.</title>
        <authorList>
            <consortium name="North American Consortium for Rumen Bacteria"/>
            <person name="Purushe J."/>
            <person name="Fouts D.E."/>
            <person name="Morrison M."/>
            <person name="White B.A."/>
            <person name="Mackie R.I."/>
            <person name="Coutinho P.M."/>
            <person name="Henrissat B."/>
            <person name="Nelson K.E."/>
        </authorList>
    </citation>
    <scope>NUCLEOTIDE SEQUENCE [LARGE SCALE GENOMIC DNA]</scope>
    <source>
        <strain evidence="4">ATCC 19189 / JCM 8958 / 23</strain>
    </source>
</reference>
<dbReference type="GO" id="GO:0004077">
    <property type="term" value="F:biotin--[biotin carboxyl-carrier protein] ligase activity"/>
    <property type="evidence" value="ECO:0007669"/>
    <property type="project" value="UniProtKB-EC"/>
</dbReference>
<dbReference type="NCBIfam" id="TIGR00121">
    <property type="entry name" value="birA_ligase"/>
    <property type="match status" value="1"/>
</dbReference>
<dbReference type="InterPro" id="IPR045864">
    <property type="entry name" value="aa-tRNA-synth_II/BPL/LPL"/>
</dbReference>
<dbReference type="Proteomes" id="UP000000927">
    <property type="component" value="Chromosome"/>
</dbReference>
<dbReference type="CDD" id="cd16442">
    <property type="entry name" value="BPL"/>
    <property type="match status" value="1"/>
</dbReference>
<dbReference type="STRING" id="264731.PRU_1891"/>
<dbReference type="KEGG" id="pru:PRU_1891"/>
<proteinExistence type="predicted"/>
<feature type="domain" description="BPL/LPL catalytic" evidence="2">
    <location>
        <begin position="8"/>
        <end position="196"/>
    </location>
</feature>
<dbReference type="PANTHER" id="PTHR12835:SF5">
    <property type="entry name" value="BIOTIN--PROTEIN LIGASE"/>
    <property type="match status" value="1"/>
</dbReference>
<dbReference type="InterPro" id="IPR004408">
    <property type="entry name" value="Biotin_CoA_COase_ligase"/>
</dbReference>
<dbReference type="Gene3D" id="3.30.930.10">
    <property type="entry name" value="Bira Bifunctional Protein, Domain 2"/>
    <property type="match status" value="1"/>
</dbReference>
<dbReference type="AlphaFoldDB" id="D5EU71"/>